<comment type="caution">
    <text evidence="2">The sequence shown here is derived from an EMBL/GenBank/DDBJ whole genome shotgun (WGS) entry which is preliminary data.</text>
</comment>
<dbReference type="EMBL" id="JBHSKG010000002">
    <property type="protein sequence ID" value="MFC5137361.1"/>
    <property type="molecule type" value="Genomic_DNA"/>
</dbReference>
<feature type="domain" description="PAS fold-4" evidence="1">
    <location>
        <begin position="105"/>
        <end position="213"/>
    </location>
</feature>
<dbReference type="Proteomes" id="UP001596175">
    <property type="component" value="Unassembled WGS sequence"/>
</dbReference>
<gene>
    <name evidence="2" type="ORF">ACFPK1_03905</name>
</gene>
<proteinExistence type="predicted"/>
<organism evidence="2 3">
    <name type="scientific">Actinomycetospora rhizophila</name>
    <dbReference type="NCBI Taxonomy" id="1416876"/>
    <lineage>
        <taxon>Bacteria</taxon>
        <taxon>Bacillati</taxon>
        <taxon>Actinomycetota</taxon>
        <taxon>Actinomycetes</taxon>
        <taxon>Pseudonocardiales</taxon>
        <taxon>Pseudonocardiaceae</taxon>
        <taxon>Actinomycetospora</taxon>
    </lineage>
</organism>
<dbReference type="InterPro" id="IPR013656">
    <property type="entry name" value="PAS_4"/>
</dbReference>
<keyword evidence="3" id="KW-1185">Reference proteome</keyword>
<protein>
    <submittedName>
        <fullName evidence="2">PAS domain-containing protein</fullName>
    </submittedName>
</protein>
<dbReference type="RefSeq" id="WP_378019595.1">
    <property type="nucleotide sequence ID" value="NZ_JBHSKG010000002.1"/>
</dbReference>
<name>A0ABV9ZA50_9PSEU</name>
<reference evidence="3" key="1">
    <citation type="journal article" date="2019" name="Int. J. Syst. Evol. Microbiol.">
        <title>The Global Catalogue of Microorganisms (GCM) 10K type strain sequencing project: providing services to taxonomists for standard genome sequencing and annotation.</title>
        <authorList>
            <consortium name="The Broad Institute Genomics Platform"/>
            <consortium name="The Broad Institute Genome Sequencing Center for Infectious Disease"/>
            <person name="Wu L."/>
            <person name="Ma J."/>
        </authorList>
    </citation>
    <scope>NUCLEOTIDE SEQUENCE [LARGE SCALE GENOMIC DNA]</scope>
    <source>
        <strain evidence="3">XZYJ18</strain>
    </source>
</reference>
<accession>A0ABV9ZA50</accession>
<dbReference type="Pfam" id="PF08448">
    <property type="entry name" value="PAS_4"/>
    <property type="match status" value="1"/>
</dbReference>
<evidence type="ECO:0000313" key="2">
    <source>
        <dbReference type="EMBL" id="MFC5137361.1"/>
    </source>
</evidence>
<evidence type="ECO:0000259" key="1">
    <source>
        <dbReference type="Pfam" id="PF08448"/>
    </source>
</evidence>
<evidence type="ECO:0000313" key="3">
    <source>
        <dbReference type="Proteomes" id="UP001596175"/>
    </source>
</evidence>
<sequence length="218" mass="22559">MITNSDLSVVPQGAARTLLDVAGADTCERVAHRLSTGSLDRIRRVVLRLLARASVSDPATRTALQAEADELDAAVRAARDIIFSSAGPAELTEPRCTPAEPPVETALLDGTGTIVWVDEAWDAFCTANGGDPASSGVGRSYLALCDAAAATDGHSAAVAAAIRSALAGDLPAPTRVEVPCHAPTRPRFFDVLISSRRDDHGRVLGATVTLSEVVPAAV</sequence>